<evidence type="ECO:0000313" key="8">
    <source>
        <dbReference type="EMBL" id="HAC27079.1"/>
    </source>
</evidence>
<keyword evidence="2 8" id="KW-0575">Peroxidase</keyword>
<keyword evidence="6" id="KW-0408">Iron</keyword>
<evidence type="ECO:0000256" key="4">
    <source>
        <dbReference type="ARBA" id="ARBA00022723"/>
    </source>
</evidence>
<dbReference type="GO" id="GO:0070301">
    <property type="term" value="P:cellular response to hydrogen peroxide"/>
    <property type="evidence" value="ECO:0007669"/>
    <property type="project" value="TreeGrafter"/>
</dbReference>
<keyword evidence="3" id="KW-0349">Heme</keyword>
<dbReference type="InterPro" id="IPR000763">
    <property type="entry name" value="Catalase_peroxidase"/>
</dbReference>
<name>A0A3B8WB11_MARNT</name>
<evidence type="ECO:0000256" key="7">
    <source>
        <dbReference type="SAM" id="MobiDB-lite"/>
    </source>
</evidence>
<organism evidence="8 9">
    <name type="scientific">Marinobacter nauticus</name>
    <name type="common">Marinobacter hydrocarbonoclasticus</name>
    <name type="synonym">Marinobacter aquaeolei</name>
    <dbReference type="NCBI Taxonomy" id="2743"/>
    <lineage>
        <taxon>Bacteria</taxon>
        <taxon>Pseudomonadati</taxon>
        <taxon>Pseudomonadota</taxon>
        <taxon>Gammaproteobacteria</taxon>
        <taxon>Pseudomonadales</taxon>
        <taxon>Marinobacteraceae</taxon>
        <taxon>Marinobacter</taxon>
    </lineage>
</organism>
<sequence length="102" mass="11577">WFKLTHRDMGPKSRYIGPDVPAEDLIWQDPIPQGETNYIEEVVKEKIDEAGLTLNELITTAWDSARTFRGSDMRGGANGARIRLAPQKDWEGNEPQRLAKVL</sequence>
<comment type="caution">
    <text evidence="8">The sequence shown here is derived from an EMBL/GenBank/DDBJ whole genome shotgun (WGS) entry which is preliminary data.</text>
</comment>
<dbReference type="Proteomes" id="UP000261325">
    <property type="component" value="Unassembled WGS sequence"/>
</dbReference>
<evidence type="ECO:0000256" key="3">
    <source>
        <dbReference type="ARBA" id="ARBA00022617"/>
    </source>
</evidence>
<dbReference type="InterPro" id="IPR010255">
    <property type="entry name" value="Haem_peroxidase_sf"/>
</dbReference>
<dbReference type="GO" id="GO:0005829">
    <property type="term" value="C:cytosol"/>
    <property type="evidence" value="ECO:0007669"/>
    <property type="project" value="TreeGrafter"/>
</dbReference>
<dbReference type="PANTHER" id="PTHR30555">
    <property type="entry name" value="HYDROPEROXIDASE I, BIFUNCTIONAL CATALASE-PEROXIDASE"/>
    <property type="match status" value="1"/>
</dbReference>
<proteinExistence type="predicted"/>
<feature type="region of interest" description="Disordered" evidence="7">
    <location>
        <begin position="76"/>
        <end position="102"/>
    </location>
</feature>
<evidence type="ECO:0000256" key="5">
    <source>
        <dbReference type="ARBA" id="ARBA00023002"/>
    </source>
</evidence>
<comment type="cofactor">
    <cofactor evidence="1">
        <name>heme b</name>
        <dbReference type="ChEBI" id="CHEBI:60344"/>
    </cofactor>
</comment>
<gene>
    <name evidence="8" type="ORF">DCF82_04590</name>
</gene>
<feature type="non-terminal residue" evidence="8">
    <location>
        <position position="102"/>
    </location>
</feature>
<dbReference type="GO" id="GO:0046872">
    <property type="term" value="F:metal ion binding"/>
    <property type="evidence" value="ECO:0007669"/>
    <property type="project" value="UniProtKB-KW"/>
</dbReference>
<dbReference type="AlphaFoldDB" id="A0A3B8WB11"/>
<protein>
    <submittedName>
        <fullName evidence="8">Catalase-peroxidase</fullName>
    </submittedName>
</protein>
<evidence type="ECO:0000256" key="1">
    <source>
        <dbReference type="ARBA" id="ARBA00001970"/>
    </source>
</evidence>
<dbReference type="Gene3D" id="1.10.520.10">
    <property type="match status" value="1"/>
</dbReference>
<keyword evidence="5" id="KW-0560">Oxidoreductase</keyword>
<dbReference type="SUPFAM" id="SSF48113">
    <property type="entry name" value="Heme-dependent peroxidases"/>
    <property type="match status" value="1"/>
</dbReference>
<evidence type="ECO:0000313" key="9">
    <source>
        <dbReference type="Proteomes" id="UP000261325"/>
    </source>
</evidence>
<dbReference type="EMBL" id="DLYI01000054">
    <property type="protein sequence ID" value="HAC27079.1"/>
    <property type="molecule type" value="Genomic_DNA"/>
</dbReference>
<dbReference type="PANTHER" id="PTHR30555:SF6">
    <property type="entry name" value="CATALASE-PEROXIDASE"/>
    <property type="match status" value="1"/>
</dbReference>
<keyword evidence="4" id="KW-0479">Metal-binding</keyword>
<dbReference type="GO" id="GO:0004096">
    <property type="term" value="F:catalase activity"/>
    <property type="evidence" value="ECO:0007669"/>
    <property type="project" value="InterPro"/>
</dbReference>
<feature type="non-terminal residue" evidence="8">
    <location>
        <position position="1"/>
    </location>
</feature>
<reference evidence="8 9" key="1">
    <citation type="journal article" date="2018" name="Nat. Biotechnol.">
        <title>A standardized bacterial taxonomy based on genome phylogeny substantially revises the tree of life.</title>
        <authorList>
            <person name="Parks D.H."/>
            <person name="Chuvochina M."/>
            <person name="Waite D.W."/>
            <person name="Rinke C."/>
            <person name="Skarshewski A."/>
            <person name="Chaumeil P.A."/>
            <person name="Hugenholtz P."/>
        </authorList>
    </citation>
    <scope>NUCLEOTIDE SEQUENCE [LARGE SCALE GENOMIC DNA]</scope>
    <source>
        <strain evidence="8">UBA9049</strain>
    </source>
</reference>
<evidence type="ECO:0000256" key="2">
    <source>
        <dbReference type="ARBA" id="ARBA00022559"/>
    </source>
</evidence>
<dbReference type="GO" id="GO:0042744">
    <property type="term" value="P:hydrogen peroxide catabolic process"/>
    <property type="evidence" value="ECO:0007669"/>
    <property type="project" value="TreeGrafter"/>
</dbReference>
<evidence type="ECO:0000256" key="6">
    <source>
        <dbReference type="ARBA" id="ARBA00023004"/>
    </source>
</evidence>
<accession>A0A3B8WB11</accession>
<dbReference type="GO" id="GO:0020037">
    <property type="term" value="F:heme binding"/>
    <property type="evidence" value="ECO:0007669"/>
    <property type="project" value="InterPro"/>
</dbReference>